<proteinExistence type="predicted"/>
<organism evidence="1 2">
    <name type="scientific">Pseudomonas fluorescens</name>
    <dbReference type="NCBI Taxonomy" id="294"/>
    <lineage>
        <taxon>Bacteria</taxon>
        <taxon>Pseudomonadati</taxon>
        <taxon>Pseudomonadota</taxon>
        <taxon>Gammaproteobacteria</taxon>
        <taxon>Pseudomonadales</taxon>
        <taxon>Pseudomonadaceae</taxon>
        <taxon>Pseudomonas</taxon>
    </lineage>
</organism>
<dbReference type="PATRIC" id="fig|294.194.peg.4416"/>
<evidence type="ECO:0000313" key="1">
    <source>
        <dbReference type="EMBL" id="KWV86365.1"/>
    </source>
</evidence>
<sequence>MIPSSLRSGHRYSGIAPVMMIECNTDLWQLRSTSTRSSRPTMECQTILLAVDVPLITKNVWSAPKLRAARASASAKGPV</sequence>
<protein>
    <submittedName>
        <fullName evidence="1">Uncharacterized protein</fullName>
    </submittedName>
</protein>
<dbReference type="EMBL" id="LCYA01000094">
    <property type="protein sequence ID" value="KWV86365.1"/>
    <property type="molecule type" value="Genomic_DNA"/>
</dbReference>
<gene>
    <name evidence="1" type="ORF">PFLmoz3_03983</name>
</gene>
<dbReference type="AlphaFoldDB" id="A0A109LF41"/>
<evidence type="ECO:0000313" key="2">
    <source>
        <dbReference type="Proteomes" id="UP000061348"/>
    </source>
</evidence>
<name>A0A109LF41_PSEFL</name>
<reference evidence="1 2" key="1">
    <citation type="submission" date="2015-05" db="EMBL/GenBank/DDBJ databases">
        <title>A genomic and transcriptomic approach to investigate the blue pigment phenotype in Pseudomonas fluorescens.</title>
        <authorList>
            <person name="Andreani N.A."/>
            <person name="Cardazzo B."/>
        </authorList>
    </citation>
    <scope>NUCLEOTIDE SEQUENCE [LARGE SCALE GENOMIC DNA]</scope>
    <source>
        <strain evidence="1 2">Ps_22</strain>
    </source>
</reference>
<dbReference type="Proteomes" id="UP000061348">
    <property type="component" value="Unassembled WGS sequence"/>
</dbReference>
<comment type="caution">
    <text evidence="1">The sequence shown here is derived from an EMBL/GenBank/DDBJ whole genome shotgun (WGS) entry which is preliminary data.</text>
</comment>
<accession>A0A109LF41</accession>